<dbReference type="AlphaFoldDB" id="A0A059XU57"/>
<keyword evidence="3" id="KW-0378">Hydrolase</keyword>
<dbReference type="PANTHER" id="PTHR37828:SF1">
    <property type="entry name" value="YCII-RELATED DOMAIN-CONTAINING PROTEIN"/>
    <property type="match status" value="1"/>
</dbReference>
<accession>A0A059XU57</accession>
<name>A0A059XU57_9BACT</name>
<dbReference type="InterPro" id="IPR011008">
    <property type="entry name" value="Dimeric_a/b-barrel"/>
</dbReference>
<dbReference type="InterPro" id="IPR005545">
    <property type="entry name" value="YCII"/>
</dbReference>
<evidence type="ECO:0000256" key="1">
    <source>
        <dbReference type="ARBA" id="ARBA00007689"/>
    </source>
</evidence>
<sequence>MAQKGTPLSGDQLPPGGVRFFTVLIHYLRPIPEMDQVGPQHRAYLGEIFKKGFLVASGPLVPRTGGILWMRANSRGEIERIVEEDPYARAKIATFQILEFDPKTLLPTLLP</sequence>
<dbReference type="EMBL" id="CP007243">
    <property type="protein sequence ID" value="AIA30625.1"/>
    <property type="molecule type" value="Genomic_DNA"/>
</dbReference>
<organism evidence="3 4">
    <name type="scientific">Leptospirillum ferriphilum YSK</name>
    <dbReference type="NCBI Taxonomy" id="1441628"/>
    <lineage>
        <taxon>Bacteria</taxon>
        <taxon>Pseudomonadati</taxon>
        <taxon>Nitrospirota</taxon>
        <taxon>Nitrospiria</taxon>
        <taxon>Nitrospirales</taxon>
        <taxon>Nitrospiraceae</taxon>
        <taxon>Leptospirillum</taxon>
    </lineage>
</organism>
<dbReference type="HOGENOM" id="CLU_110355_6_2_0"/>
<dbReference type="PANTHER" id="PTHR37828">
    <property type="entry name" value="GSR2449 PROTEIN"/>
    <property type="match status" value="1"/>
</dbReference>
<evidence type="ECO:0000313" key="4">
    <source>
        <dbReference type="Proteomes" id="UP000027059"/>
    </source>
</evidence>
<dbReference type="OrthoDB" id="9814407at2"/>
<dbReference type="KEGG" id="lfp:Y981_07265"/>
<dbReference type="Gene3D" id="3.30.70.1060">
    <property type="entry name" value="Dimeric alpha+beta barrel"/>
    <property type="match status" value="1"/>
</dbReference>
<feature type="domain" description="YCII-related" evidence="2">
    <location>
        <begin position="23"/>
        <end position="100"/>
    </location>
</feature>
<dbReference type="SUPFAM" id="SSF54909">
    <property type="entry name" value="Dimeric alpha+beta barrel"/>
    <property type="match status" value="1"/>
</dbReference>
<gene>
    <name evidence="3" type="ORF">Y981_07265</name>
</gene>
<keyword evidence="4" id="KW-1185">Reference proteome</keyword>
<dbReference type="Pfam" id="PF03795">
    <property type="entry name" value="YCII"/>
    <property type="match status" value="1"/>
</dbReference>
<protein>
    <submittedName>
        <fullName evidence="3">GTP cyclohydrolase</fullName>
    </submittedName>
</protein>
<dbReference type="Proteomes" id="UP000027059">
    <property type="component" value="Chromosome"/>
</dbReference>
<evidence type="ECO:0000313" key="3">
    <source>
        <dbReference type="EMBL" id="AIA30625.1"/>
    </source>
</evidence>
<evidence type="ECO:0000259" key="2">
    <source>
        <dbReference type="Pfam" id="PF03795"/>
    </source>
</evidence>
<dbReference type="GO" id="GO:0016787">
    <property type="term" value="F:hydrolase activity"/>
    <property type="evidence" value="ECO:0007669"/>
    <property type="project" value="UniProtKB-KW"/>
</dbReference>
<reference evidence="3 4" key="2">
    <citation type="journal article" date="2015" name="Biomed. Res. Int.">
        <title>Effects of Arsenite Resistance on the Growth and Functional Gene Expression of Leptospirillum ferriphilum and Acidithiobacillus thiooxidans in Pure Culture and Coculture.</title>
        <authorList>
            <person name="Jiang H."/>
            <person name="Liang Y."/>
            <person name="Yin H."/>
            <person name="Xiao Y."/>
            <person name="Guo X."/>
            <person name="Xu Y."/>
            <person name="Hu Q."/>
            <person name="Liu H."/>
            <person name="Liu X."/>
        </authorList>
    </citation>
    <scope>NUCLEOTIDE SEQUENCE [LARGE SCALE GENOMIC DNA]</scope>
    <source>
        <strain evidence="3 4">YSK</strain>
    </source>
</reference>
<reference evidence="4" key="1">
    <citation type="submission" date="2014-02" db="EMBL/GenBank/DDBJ databases">
        <title>Complete genome sequence and comparative genomic analysis of the nitrogen-fixing bacterium Leptospirillum ferriphilum YSK.</title>
        <authorList>
            <person name="Guo X."/>
            <person name="Yin H."/>
            <person name="Liang Y."/>
            <person name="Hu Q."/>
            <person name="Ma L."/>
            <person name="Xiao Y."/>
            <person name="Zhang X."/>
            <person name="Qiu G."/>
            <person name="Liu X."/>
        </authorList>
    </citation>
    <scope>NUCLEOTIDE SEQUENCE [LARGE SCALE GENOMIC DNA]</scope>
    <source>
        <strain evidence="4">YSK</strain>
    </source>
</reference>
<proteinExistence type="inferred from homology"/>
<dbReference type="RefSeq" id="WP_051613816.1">
    <property type="nucleotide sequence ID" value="NZ_CP007243.1"/>
</dbReference>
<comment type="similarity">
    <text evidence="1">Belongs to the YciI family.</text>
</comment>